<dbReference type="Gene3D" id="3.40.50.300">
    <property type="entry name" value="P-loop containing nucleotide triphosphate hydrolases"/>
    <property type="match status" value="2"/>
</dbReference>
<dbReference type="SUPFAM" id="SSF52540">
    <property type="entry name" value="P-loop containing nucleoside triphosphate hydrolases"/>
    <property type="match status" value="1"/>
</dbReference>
<protein>
    <submittedName>
        <fullName evidence="2">Nucleoside/nucleotide kinase family protein</fullName>
    </submittedName>
</protein>
<feature type="region of interest" description="Disordered" evidence="1">
    <location>
        <begin position="1"/>
        <end position="21"/>
    </location>
</feature>
<feature type="compositionally biased region" description="Basic and acidic residues" evidence="1">
    <location>
        <begin position="8"/>
        <end position="21"/>
    </location>
</feature>
<organism evidence="2 3">
    <name type="scientific">Arthrobacter halodurans</name>
    <dbReference type="NCBI Taxonomy" id="516699"/>
    <lineage>
        <taxon>Bacteria</taxon>
        <taxon>Bacillati</taxon>
        <taxon>Actinomycetota</taxon>
        <taxon>Actinomycetes</taxon>
        <taxon>Micrococcales</taxon>
        <taxon>Micrococcaceae</taxon>
        <taxon>Arthrobacter</taxon>
    </lineage>
</organism>
<dbReference type="EMBL" id="JBHDLJ010000007">
    <property type="protein sequence ID" value="MFB0835064.1"/>
    <property type="molecule type" value="Genomic_DNA"/>
</dbReference>
<dbReference type="NCBIfam" id="NF006743">
    <property type="entry name" value="PRK09270.1-2"/>
    <property type="match status" value="1"/>
</dbReference>
<evidence type="ECO:0000313" key="3">
    <source>
        <dbReference type="Proteomes" id="UP001575652"/>
    </source>
</evidence>
<keyword evidence="2" id="KW-0418">Kinase</keyword>
<keyword evidence="3" id="KW-1185">Reference proteome</keyword>
<dbReference type="Proteomes" id="UP001575652">
    <property type="component" value="Unassembled WGS sequence"/>
</dbReference>
<gene>
    <name evidence="2" type="ORF">ACETWP_10735</name>
</gene>
<accession>A0ABV4UN26</accession>
<dbReference type="PANTHER" id="PTHR10285">
    <property type="entry name" value="URIDINE KINASE"/>
    <property type="match status" value="1"/>
</dbReference>
<comment type="caution">
    <text evidence="2">The sequence shown here is derived from an EMBL/GenBank/DDBJ whole genome shotgun (WGS) entry which is preliminary data.</text>
</comment>
<evidence type="ECO:0000313" key="2">
    <source>
        <dbReference type="EMBL" id="MFB0835064.1"/>
    </source>
</evidence>
<name>A0ABV4UN26_9MICC</name>
<dbReference type="GO" id="GO:0016301">
    <property type="term" value="F:kinase activity"/>
    <property type="evidence" value="ECO:0007669"/>
    <property type="project" value="UniProtKB-KW"/>
</dbReference>
<reference evidence="2 3" key="1">
    <citation type="submission" date="2024-09" db="EMBL/GenBank/DDBJ databases">
        <authorList>
            <person name="Salinas-Garcia M.A."/>
            <person name="Prieme A."/>
        </authorList>
    </citation>
    <scope>NUCLEOTIDE SEQUENCE [LARGE SCALE GENOMIC DNA]</scope>
    <source>
        <strain evidence="2 3">DSM 21081</strain>
    </source>
</reference>
<evidence type="ECO:0000256" key="1">
    <source>
        <dbReference type="SAM" id="MobiDB-lite"/>
    </source>
</evidence>
<dbReference type="RefSeq" id="WP_373972234.1">
    <property type="nucleotide sequence ID" value="NZ_JBHDLJ010000007.1"/>
</dbReference>
<dbReference type="InterPro" id="IPR027417">
    <property type="entry name" value="P-loop_NTPase"/>
</dbReference>
<proteinExistence type="predicted"/>
<keyword evidence="2" id="KW-0808">Transferase</keyword>
<sequence>MNRPAARTADDNETRTANDNETWERNRVIPENVELEELVAHARGLAVPGQRHILGIVGAPGSGKSTLAAAIVAALGPALSTLVPMDGFHLANAVLVAQGKRDRKGAIDTFDAMGCALLLERLAGQTAADPVVYAPVFRREIEEPIACANPVAWDTPLVVVEGNYLLHDDPVWGRAAACLDTSWYLQPETGIRHGRLIRRHEEFGKAPADAKAWALGTDEVNAELISRSAVRADRVLRLLTHL</sequence>